<dbReference type="KEGG" id="mphy:MCBMB27_02600"/>
<dbReference type="EMBL" id="FOPK01000012">
    <property type="protein sequence ID" value="SFH02022.1"/>
    <property type="molecule type" value="Genomic_DNA"/>
</dbReference>
<dbReference type="Proteomes" id="UP000185487">
    <property type="component" value="Chromosome"/>
</dbReference>
<name>A0AAE8HSK3_9HYPH</name>
<proteinExistence type="predicted"/>
<protein>
    <submittedName>
        <fullName evidence="2">Uncharacterized protein</fullName>
    </submittedName>
</protein>
<organism evidence="2 4">
    <name type="scientific">Methylobacterium phyllosphaerae</name>
    <dbReference type="NCBI Taxonomy" id="418223"/>
    <lineage>
        <taxon>Bacteria</taxon>
        <taxon>Pseudomonadati</taxon>
        <taxon>Pseudomonadota</taxon>
        <taxon>Alphaproteobacteria</taxon>
        <taxon>Hyphomicrobiales</taxon>
        <taxon>Methylobacteriaceae</taxon>
        <taxon>Methylobacterium</taxon>
    </lineage>
</organism>
<dbReference type="AlphaFoldDB" id="A0AAE8HSK3"/>
<keyword evidence="3" id="KW-1185">Reference proteome</keyword>
<evidence type="ECO:0000313" key="1">
    <source>
        <dbReference type="EMBL" id="APT31891.1"/>
    </source>
</evidence>
<reference evidence="1 3" key="1">
    <citation type="submission" date="2016-04" db="EMBL/GenBank/DDBJ databases">
        <title>Complete genome sequencing and analysis of CBMB27, Methylobacterium phyllosphaerae isolated from leaf tissues of rice (Oryza sativa L.).</title>
        <authorList>
            <person name="Lee Y."/>
            <person name="Hwangbo K."/>
            <person name="Chung H."/>
            <person name="Yoo J."/>
            <person name="Kim K.Y."/>
            <person name="Sa T.M."/>
            <person name="Um Y."/>
            <person name="Madhaiyan M."/>
        </authorList>
    </citation>
    <scope>NUCLEOTIDE SEQUENCE [LARGE SCALE GENOMIC DNA]</scope>
    <source>
        <strain evidence="1 3">CBMB27</strain>
    </source>
</reference>
<reference evidence="2 4" key="2">
    <citation type="submission" date="2016-10" db="EMBL/GenBank/DDBJ databases">
        <authorList>
            <person name="Varghese N."/>
            <person name="Submissions S."/>
        </authorList>
    </citation>
    <scope>NUCLEOTIDE SEQUENCE [LARGE SCALE GENOMIC DNA]</scope>
    <source>
        <strain evidence="2 4">CBMB27</strain>
    </source>
</reference>
<evidence type="ECO:0000313" key="2">
    <source>
        <dbReference type="EMBL" id="SFH02022.1"/>
    </source>
</evidence>
<sequence length="75" mass="8070">MRDVIARAIDRADLICLHLDPAYAGVAEPVRTAVSKREAARIARLAEPAGGVRLTWEGTRLILSPPGRLNGEAQP</sequence>
<evidence type="ECO:0000313" key="4">
    <source>
        <dbReference type="Proteomes" id="UP000199140"/>
    </source>
</evidence>
<accession>A0AAE8HSK3</accession>
<dbReference type="EMBL" id="CP015367">
    <property type="protein sequence ID" value="APT31891.1"/>
    <property type="molecule type" value="Genomic_DNA"/>
</dbReference>
<gene>
    <name evidence="1" type="ORF">MCBMB27_02600</name>
    <name evidence="2" type="ORF">SAMN05192567_11267</name>
</gene>
<dbReference type="RefSeq" id="WP_075380542.1">
    <property type="nucleotide sequence ID" value="NZ_CP015367.1"/>
</dbReference>
<dbReference type="Proteomes" id="UP000199140">
    <property type="component" value="Unassembled WGS sequence"/>
</dbReference>
<evidence type="ECO:0000313" key="3">
    <source>
        <dbReference type="Proteomes" id="UP000185487"/>
    </source>
</evidence>